<dbReference type="NCBIfam" id="TIGR01241">
    <property type="entry name" value="FtsH_fam"/>
    <property type="match status" value="1"/>
</dbReference>
<evidence type="ECO:0000256" key="2">
    <source>
        <dbReference type="ARBA" id="ARBA00010044"/>
    </source>
</evidence>
<dbReference type="GO" id="GO:0008270">
    <property type="term" value="F:zinc ion binding"/>
    <property type="evidence" value="ECO:0007669"/>
    <property type="project" value="UniProtKB-UniRule"/>
</dbReference>
<feature type="binding site" evidence="15">
    <location>
        <position position="457"/>
    </location>
    <ligand>
        <name>Zn(2+)</name>
        <dbReference type="ChEBI" id="CHEBI:29105"/>
        <note>catalytic</note>
    </ligand>
</feature>
<evidence type="ECO:0000256" key="8">
    <source>
        <dbReference type="ARBA" id="ARBA00022801"/>
    </source>
</evidence>
<dbReference type="Pfam" id="PF17862">
    <property type="entry name" value="AAA_lid_3"/>
    <property type="match status" value="1"/>
</dbReference>
<dbReference type="AlphaFoldDB" id="A0A4R7JJ01"/>
<dbReference type="GO" id="GO:0030163">
    <property type="term" value="P:protein catabolic process"/>
    <property type="evidence" value="ECO:0007669"/>
    <property type="project" value="UniProtKB-UniRule"/>
</dbReference>
<dbReference type="HAMAP" id="MF_01458">
    <property type="entry name" value="FtsH"/>
    <property type="match status" value="1"/>
</dbReference>
<comment type="similarity">
    <text evidence="2 15">In the C-terminal section; belongs to the peptidase M41 family.</text>
</comment>
<dbReference type="Gene3D" id="3.40.50.300">
    <property type="entry name" value="P-loop containing nucleotide triphosphate hydrolases"/>
    <property type="match status" value="1"/>
</dbReference>
<dbReference type="GO" id="GO:0004176">
    <property type="term" value="F:ATP-dependent peptidase activity"/>
    <property type="evidence" value="ECO:0007669"/>
    <property type="project" value="InterPro"/>
</dbReference>
<accession>A0A4R7JJ01</accession>
<feature type="domain" description="AAA+ ATPase" evidence="18">
    <location>
        <begin position="224"/>
        <end position="363"/>
    </location>
</feature>
<dbReference type="Pfam" id="PF01434">
    <property type="entry name" value="Peptidase_M41"/>
    <property type="match status" value="1"/>
</dbReference>
<dbReference type="InterPro" id="IPR041569">
    <property type="entry name" value="AAA_lid_3"/>
</dbReference>
<keyword evidence="3 15" id="KW-1003">Cell membrane</keyword>
<dbReference type="InterPro" id="IPR000642">
    <property type="entry name" value="Peptidase_M41"/>
</dbReference>
<evidence type="ECO:0000256" key="17">
    <source>
        <dbReference type="SAM" id="MobiDB-lite"/>
    </source>
</evidence>
<comment type="cofactor">
    <cofactor evidence="15">
        <name>Zn(2+)</name>
        <dbReference type="ChEBI" id="CHEBI:29105"/>
    </cofactor>
    <text evidence="15">Binds 1 zinc ion per subunit.</text>
</comment>
<evidence type="ECO:0000313" key="20">
    <source>
        <dbReference type="Proteomes" id="UP000295830"/>
    </source>
</evidence>
<evidence type="ECO:0000256" key="14">
    <source>
        <dbReference type="ARBA" id="ARBA00061570"/>
    </source>
</evidence>
<keyword evidence="12 15" id="KW-0482">Metalloprotease</keyword>
<keyword evidence="13 15" id="KW-0472">Membrane</keyword>
<dbReference type="EMBL" id="SOAX01000007">
    <property type="protein sequence ID" value="TDT37685.1"/>
    <property type="molecule type" value="Genomic_DNA"/>
</dbReference>
<evidence type="ECO:0000256" key="12">
    <source>
        <dbReference type="ARBA" id="ARBA00023049"/>
    </source>
</evidence>
<dbReference type="InterPro" id="IPR003960">
    <property type="entry name" value="ATPase_AAA_CS"/>
</dbReference>
<keyword evidence="10 15" id="KW-0067">ATP-binding</keyword>
<evidence type="ECO:0000313" key="19">
    <source>
        <dbReference type="EMBL" id="TDT37685.1"/>
    </source>
</evidence>
<dbReference type="Pfam" id="PF06480">
    <property type="entry name" value="FtsH_ext"/>
    <property type="match status" value="1"/>
</dbReference>
<dbReference type="FunFam" id="1.20.58.760:FF:000001">
    <property type="entry name" value="ATP-dependent zinc metalloprotease FtsH"/>
    <property type="match status" value="1"/>
</dbReference>
<evidence type="ECO:0000256" key="7">
    <source>
        <dbReference type="ARBA" id="ARBA00022741"/>
    </source>
</evidence>
<dbReference type="Gene3D" id="3.30.720.210">
    <property type="match status" value="1"/>
</dbReference>
<comment type="caution">
    <text evidence="19">The sequence shown here is derived from an EMBL/GenBank/DDBJ whole genome shotgun (WGS) entry which is preliminary data.</text>
</comment>
<evidence type="ECO:0000256" key="3">
    <source>
        <dbReference type="ARBA" id="ARBA00022475"/>
    </source>
</evidence>
<reference evidence="19 20" key="1">
    <citation type="submission" date="2019-03" db="EMBL/GenBank/DDBJ databases">
        <title>Genomic Encyclopedia of Type Strains, Phase IV (KMG-IV): sequencing the most valuable type-strain genomes for metagenomic binning, comparative biology and taxonomic classification.</title>
        <authorList>
            <person name="Goeker M."/>
        </authorList>
    </citation>
    <scope>NUCLEOTIDE SEQUENCE [LARGE SCALE GENOMIC DNA]</scope>
    <source>
        <strain evidence="19 20">DSM 15505</strain>
    </source>
</reference>
<dbReference type="FunFam" id="3.40.50.300:FF:000001">
    <property type="entry name" value="ATP-dependent zinc metalloprotease FtsH"/>
    <property type="match status" value="1"/>
</dbReference>
<feature type="transmembrane region" description="Helical" evidence="15">
    <location>
        <begin position="31"/>
        <end position="48"/>
    </location>
</feature>
<dbReference type="SUPFAM" id="SSF140990">
    <property type="entry name" value="FtsH protease domain-like"/>
    <property type="match status" value="1"/>
</dbReference>
<dbReference type="InterPro" id="IPR003959">
    <property type="entry name" value="ATPase_AAA_core"/>
</dbReference>
<evidence type="ECO:0000259" key="18">
    <source>
        <dbReference type="SMART" id="SM00382"/>
    </source>
</evidence>
<keyword evidence="20" id="KW-1185">Reference proteome</keyword>
<comment type="similarity">
    <text evidence="14 15">In the central section; belongs to the AAA ATPase family.</text>
</comment>
<evidence type="ECO:0000256" key="13">
    <source>
        <dbReference type="ARBA" id="ARBA00023136"/>
    </source>
</evidence>
<gene>
    <name evidence="15" type="primary">ftsH</name>
    <name evidence="19" type="ORF">DES49_2642</name>
</gene>
<keyword evidence="8 15" id="KW-0378">Hydrolase</keyword>
<feature type="binding site" evidence="15">
    <location>
        <begin position="232"/>
        <end position="239"/>
    </location>
    <ligand>
        <name>ATP</name>
        <dbReference type="ChEBI" id="CHEBI:30616"/>
    </ligand>
</feature>
<dbReference type="CDD" id="cd19501">
    <property type="entry name" value="RecA-like_FtsH"/>
    <property type="match status" value="1"/>
</dbReference>
<feature type="binding site" evidence="15">
    <location>
        <position position="529"/>
    </location>
    <ligand>
        <name>Zn(2+)</name>
        <dbReference type="ChEBI" id="CHEBI:29105"/>
        <note>catalytic</note>
    </ligand>
</feature>
<dbReference type="InterPro" id="IPR003593">
    <property type="entry name" value="AAA+_ATPase"/>
</dbReference>
<evidence type="ECO:0000256" key="11">
    <source>
        <dbReference type="ARBA" id="ARBA00022989"/>
    </source>
</evidence>
<sequence length="638" mass="70528">MTSPNTPQDPNRQQPGQTPDSQNQQPEIPPWYAFLWMSAVILLMMFWLEQGQQAQRVELPYSEFTSALEAGHIDGVTLRGDRIEGSLTAQGAEAYGGDNDSPRFNTITPPMENRELLTLLESHDVTIRAEPAEPPWWQQMLVGALPWILLLALVFGFWSVAQKRMMQGGGPFSFGKSQAHRVQKEESHTTLDDVAGIESAKQDVTEIVDFLKSPDKYRALGASMPKGILLVGPPGTGKTLLARAIAGEADVPFFSVSASQFIEMFVGVGASRVRDMFETARKEPSALIFIDELDAVGRARGAGVGGGHDEREQTLNQILSEMDGFEEHENVIVLAATNRPDVLDSALLRPGRFDRKVTLDRPHKDARKAILEVHVRKVPLAEDVSLEEIAARTIGFAGADLKNLVNEAALAAARRNLDRVDNNCFEAARDRIVLGEERDTELSEEEKEAVAYHECGHALMAYHLPKADPLARVTIIPHGMAMGITEQTPSEDRYNYTESYLTDRIKVMLGGRSAEKLIYGEVSSGAQNDLKEATSLLRRMIGQWGMSEKVGPLGLSVGEQHVFLGREMGQPRDHGERLADLIDSEIQARLTELENETIEFLRNHREQLDALAEAVIKRETLNARDISAILGEKDAQSA</sequence>
<dbReference type="InterPro" id="IPR027417">
    <property type="entry name" value="P-loop_NTPase"/>
</dbReference>
<organism evidence="19 20">
    <name type="scientific">Halospina denitrificans</name>
    <dbReference type="NCBI Taxonomy" id="332522"/>
    <lineage>
        <taxon>Bacteria</taxon>
        <taxon>Pseudomonadati</taxon>
        <taxon>Pseudomonadota</taxon>
        <taxon>Gammaproteobacteria</taxon>
        <taxon>Halospina</taxon>
    </lineage>
</organism>
<comment type="subcellular location">
    <subcellularLocation>
        <location evidence="15">Cell membrane</location>
        <topology evidence="15">Multi-pass membrane protein</topology>
        <orientation evidence="15">Cytoplasmic side</orientation>
    </subcellularLocation>
    <subcellularLocation>
        <location evidence="1">Membrane</location>
    </subcellularLocation>
</comment>
<evidence type="ECO:0000256" key="5">
    <source>
        <dbReference type="ARBA" id="ARBA00022692"/>
    </source>
</evidence>
<dbReference type="Pfam" id="PF00004">
    <property type="entry name" value="AAA"/>
    <property type="match status" value="1"/>
</dbReference>
<feature type="active site" evidence="15">
    <location>
        <position position="454"/>
    </location>
</feature>
<dbReference type="EC" id="3.4.24.-" evidence="15"/>
<evidence type="ECO:0000256" key="15">
    <source>
        <dbReference type="HAMAP-Rule" id="MF_01458"/>
    </source>
</evidence>
<comment type="subunit">
    <text evidence="15">Homohexamer.</text>
</comment>
<dbReference type="InterPro" id="IPR005936">
    <property type="entry name" value="FtsH"/>
</dbReference>
<evidence type="ECO:0000256" key="16">
    <source>
        <dbReference type="RuleBase" id="RU003651"/>
    </source>
</evidence>
<dbReference type="InterPro" id="IPR037219">
    <property type="entry name" value="Peptidase_M41-like"/>
</dbReference>
<evidence type="ECO:0000256" key="6">
    <source>
        <dbReference type="ARBA" id="ARBA00022723"/>
    </source>
</evidence>
<dbReference type="GO" id="GO:0051301">
    <property type="term" value="P:cell division"/>
    <property type="evidence" value="ECO:0007669"/>
    <property type="project" value="UniProtKB-KW"/>
</dbReference>
<keyword evidence="5 15" id="KW-0812">Transmembrane</keyword>
<dbReference type="GO" id="GO:0016887">
    <property type="term" value="F:ATP hydrolysis activity"/>
    <property type="evidence" value="ECO:0007669"/>
    <property type="project" value="UniProtKB-UniRule"/>
</dbReference>
<dbReference type="GO" id="GO:0004222">
    <property type="term" value="F:metalloendopeptidase activity"/>
    <property type="evidence" value="ECO:0007669"/>
    <property type="project" value="InterPro"/>
</dbReference>
<dbReference type="GO" id="GO:0005886">
    <property type="term" value="C:plasma membrane"/>
    <property type="evidence" value="ECO:0007669"/>
    <property type="project" value="UniProtKB-SubCell"/>
</dbReference>
<dbReference type="FunFam" id="1.10.8.60:FF:000001">
    <property type="entry name" value="ATP-dependent zinc metalloprotease FtsH"/>
    <property type="match status" value="1"/>
</dbReference>
<keyword evidence="11 15" id="KW-1133">Transmembrane helix</keyword>
<keyword evidence="19" id="KW-0131">Cell cycle</keyword>
<dbReference type="SUPFAM" id="SSF52540">
    <property type="entry name" value="P-loop containing nucleoside triphosphate hydrolases"/>
    <property type="match status" value="1"/>
</dbReference>
<dbReference type="OrthoDB" id="9809379at2"/>
<evidence type="ECO:0000256" key="10">
    <source>
        <dbReference type="ARBA" id="ARBA00022840"/>
    </source>
</evidence>
<dbReference type="RefSeq" id="WP_133736884.1">
    <property type="nucleotide sequence ID" value="NZ_SOAX01000007.1"/>
</dbReference>
<keyword evidence="7 15" id="KW-0547">Nucleotide-binding</keyword>
<protein>
    <recommendedName>
        <fullName evidence="15">ATP-dependent zinc metalloprotease FtsH</fullName>
        <ecNumber evidence="15">3.4.24.-</ecNumber>
    </recommendedName>
</protein>
<keyword evidence="19" id="KW-0132">Cell division</keyword>
<dbReference type="PANTHER" id="PTHR23076:SF97">
    <property type="entry name" value="ATP-DEPENDENT ZINC METALLOPROTEASE YME1L1"/>
    <property type="match status" value="1"/>
</dbReference>
<dbReference type="PROSITE" id="PS00674">
    <property type="entry name" value="AAA"/>
    <property type="match status" value="1"/>
</dbReference>
<keyword evidence="4 15" id="KW-0645">Protease</keyword>
<evidence type="ECO:0000256" key="1">
    <source>
        <dbReference type="ARBA" id="ARBA00004370"/>
    </source>
</evidence>
<name>A0A4R7JJ01_9GAMM</name>
<dbReference type="Proteomes" id="UP000295830">
    <property type="component" value="Unassembled WGS sequence"/>
</dbReference>
<dbReference type="GO" id="GO:0006508">
    <property type="term" value="P:proteolysis"/>
    <property type="evidence" value="ECO:0007669"/>
    <property type="project" value="UniProtKB-KW"/>
</dbReference>
<keyword evidence="9 15" id="KW-0862">Zinc</keyword>
<dbReference type="SMART" id="SM00382">
    <property type="entry name" value="AAA"/>
    <property type="match status" value="1"/>
</dbReference>
<keyword evidence="6 15" id="KW-0479">Metal-binding</keyword>
<dbReference type="PANTHER" id="PTHR23076">
    <property type="entry name" value="METALLOPROTEASE M41 FTSH"/>
    <property type="match status" value="1"/>
</dbReference>
<proteinExistence type="inferred from homology"/>
<feature type="binding site" evidence="15">
    <location>
        <position position="453"/>
    </location>
    <ligand>
        <name>Zn(2+)</name>
        <dbReference type="ChEBI" id="CHEBI:29105"/>
        <note>catalytic</note>
    </ligand>
</feature>
<dbReference type="Gene3D" id="1.20.58.760">
    <property type="entry name" value="Peptidase M41"/>
    <property type="match status" value="1"/>
</dbReference>
<dbReference type="InterPro" id="IPR011546">
    <property type="entry name" value="Pept_M41_FtsH_extracell"/>
</dbReference>
<evidence type="ECO:0000256" key="9">
    <source>
        <dbReference type="ARBA" id="ARBA00022833"/>
    </source>
</evidence>
<comment type="similarity">
    <text evidence="16">Belongs to the AAA ATPase family.</text>
</comment>
<evidence type="ECO:0000256" key="4">
    <source>
        <dbReference type="ARBA" id="ARBA00022670"/>
    </source>
</evidence>
<feature type="transmembrane region" description="Helical" evidence="15">
    <location>
        <begin position="141"/>
        <end position="161"/>
    </location>
</feature>
<comment type="function">
    <text evidence="15">Acts as a processive, ATP-dependent zinc metallopeptidase for both cytoplasmic and membrane proteins. Plays a role in the quality control of integral membrane proteins.</text>
</comment>
<feature type="region of interest" description="Disordered" evidence="17">
    <location>
        <begin position="1"/>
        <end position="26"/>
    </location>
</feature>
<dbReference type="GO" id="GO:0005524">
    <property type="term" value="F:ATP binding"/>
    <property type="evidence" value="ECO:0007669"/>
    <property type="project" value="UniProtKB-UniRule"/>
</dbReference>
<dbReference type="Gene3D" id="1.10.8.60">
    <property type="match status" value="1"/>
</dbReference>